<accession>A0AAD5WXF9</accession>
<dbReference type="InterPro" id="IPR036388">
    <property type="entry name" value="WH-like_DNA-bd_sf"/>
</dbReference>
<feature type="region of interest" description="Disordered" evidence="8">
    <location>
        <begin position="443"/>
        <end position="482"/>
    </location>
</feature>
<gene>
    <name evidence="10" type="primary">HSF1</name>
    <name evidence="10" type="ORF">HK097_003007</name>
</gene>
<evidence type="ECO:0000256" key="2">
    <source>
        <dbReference type="ARBA" id="ARBA00006403"/>
    </source>
</evidence>
<organism evidence="10 11">
    <name type="scientific">Rhizophlyctis rosea</name>
    <dbReference type="NCBI Taxonomy" id="64517"/>
    <lineage>
        <taxon>Eukaryota</taxon>
        <taxon>Fungi</taxon>
        <taxon>Fungi incertae sedis</taxon>
        <taxon>Chytridiomycota</taxon>
        <taxon>Chytridiomycota incertae sedis</taxon>
        <taxon>Chytridiomycetes</taxon>
        <taxon>Rhizophlyctidales</taxon>
        <taxon>Rhizophlyctidaceae</taxon>
        <taxon>Rhizophlyctis</taxon>
    </lineage>
</organism>
<evidence type="ECO:0000256" key="7">
    <source>
        <dbReference type="RuleBase" id="RU004020"/>
    </source>
</evidence>
<dbReference type="PANTHER" id="PTHR10015">
    <property type="entry name" value="HEAT SHOCK TRANSCRIPTION FACTOR"/>
    <property type="match status" value="1"/>
</dbReference>
<name>A0AAD5WXF9_9FUNG</name>
<keyword evidence="3" id="KW-0805">Transcription regulation</keyword>
<evidence type="ECO:0000256" key="4">
    <source>
        <dbReference type="ARBA" id="ARBA00023125"/>
    </source>
</evidence>
<reference evidence="10" key="1">
    <citation type="submission" date="2020-05" db="EMBL/GenBank/DDBJ databases">
        <title>Phylogenomic resolution of chytrid fungi.</title>
        <authorList>
            <person name="Stajich J.E."/>
            <person name="Amses K."/>
            <person name="Simmons R."/>
            <person name="Seto K."/>
            <person name="Myers J."/>
            <person name="Bonds A."/>
            <person name="Quandt C.A."/>
            <person name="Barry K."/>
            <person name="Liu P."/>
            <person name="Grigoriev I."/>
            <person name="Longcore J.E."/>
            <person name="James T.Y."/>
        </authorList>
    </citation>
    <scope>NUCLEOTIDE SEQUENCE</scope>
    <source>
        <strain evidence="10">JEL0318</strain>
    </source>
</reference>
<dbReference type="Gene3D" id="1.10.10.10">
    <property type="entry name" value="Winged helix-like DNA-binding domain superfamily/Winged helix DNA-binding domain"/>
    <property type="match status" value="1"/>
</dbReference>
<dbReference type="PANTHER" id="PTHR10015:SF427">
    <property type="entry name" value="HEAT SHOCK FACTOR PROTEIN"/>
    <property type="match status" value="1"/>
</dbReference>
<keyword evidence="4" id="KW-0238">DNA-binding</keyword>
<evidence type="ECO:0000259" key="9">
    <source>
        <dbReference type="PROSITE" id="PS00434"/>
    </source>
</evidence>
<dbReference type="Proteomes" id="UP001212841">
    <property type="component" value="Unassembled WGS sequence"/>
</dbReference>
<dbReference type="Pfam" id="PF00447">
    <property type="entry name" value="HSF_DNA-bind"/>
    <property type="match status" value="1"/>
</dbReference>
<evidence type="ECO:0000256" key="1">
    <source>
        <dbReference type="ARBA" id="ARBA00004123"/>
    </source>
</evidence>
<feature type="compositionally biased region" description="Low complexity" evidence="8">
    <location>
        <begin position="443"/>
        <end position="454"/>
    </location>
</feature>
<dbReference type="GO" id="GO:0003700">
    <property type="term" value="F:DNA-binding transcription factor activity"/>
    <property type="evidence" value="ECO:0007669"/>
    <property type="project" value="InterPro"/>
</dbReference>
<dbReference type="FunFam" id="1.10.10.10:FF:000027">
    <property type="entry name" value="Heat shock transcription factor 1"/>
    <property type="match status" value="1"/>
</dbReference>
<evidence type="ECO:0000256" key="6">
    <source>
        <dbReference type="ARBA" id="ARBA00023242"/>
    </source>
</evidence>
<dbReference type="EMBL" id="JADGJD010001689">
    <property type="protein sequence ID" value="KAJ3038871.1"/>
    <property type="molecule type" value="Genomic_DNA"/>
</dbReference>
<keyword evidence="6" id="KW-0539">Nucleus</keyword>
<evidence type="ECO:0000313" key="10">
    <source>
        <dbReference type="EMBL" id="KAJ3038871.1"/>
    </source>
</evidence>
<comment type="similarity">
    <text evidence="2 7">Belongs to the HSF family.</text>
</comment>
<evidence type="ECO:0000256" key="8">
    <source>
        <dbReference type="SAM" id="MobiDB-lite"/>
    </source>
</evidence>
<comment type="caution">
    <text evidence="10">The sequence shown here is derived from an EMBL/GenBank/DDBJ whole genome shotgun (WGS) entry which is preliminary data.</text>
</comment>
<keyword evidence="5" id="KW-0804">Transcription</keyword>
<dbReference type="AlphaFoldDB" id="A0AAD5WXF9"/>
<dbReference type="SMART" id="SM00415">
    <property type="entry name" value="HSF"/>
    <property type="match status" value="1"/>
</dbReference>
<dbReference type="PRINTS" id="PR00056">
    <property type="entry name" value="HSFDOMAIN"/>
</dbReference>
<evidence type="ECO:0000256" key="3">
    <source>
        <dbReference type="ARBA" id="ARBA00023015"/>
    </source>
</evidence>
<dbReference type="InterPro" id="IPR036390">
    <property type="entry name" value="WH_DNA-bd_sf"/>
</dbReference>
<keyword evidence="11" id="KW-1185">Reference proteome</keyword>
<feature type="domain" description="HSF-type DNA-binding" evidence="9">
    <location>
        <begin position="67"/>
        <end position="91"/>
    </location>
</feature>
<proteinExistence type="inferred from homology"/>
<dbReference type="GO" id="GO:0043565">
    <property type="term" value="F:sequence-specific DNA binding"/>
    <property type="evidence" value="ECO:0007669"/>
    <property type="project" value="InterPro"/>
</dbReference>
<sequence length="660" mass="70997">MPEPGKAKLTSLPKSKLSASIIKDVPAFLYKLYNMVDDPSTDELIHWGEDGTTFIVQRHEDLARDVLPRFFKHNNFASFVRQLNMYGFHKVPHLQQGVLQSDGEPERWEFQNDNFQRDQPNLLLLVSRKKGRDQVEDKELGVVDMNNLIQEVAAIKRHQLTISADLKNIQRENQAMWSESLTIRDRYQRQQETIDKILRFLASVFSNKKKPLMNKRRKLLLGQKLPIAEDEVSDDEEEISPVSADAVHQRIVDLMSPPAISPSALIRDNTLGLIPQLSQPSEPSYFDRQLLTSTKNLNNTIVKANEVNENIDLLQDHLQSISDLVGIDGDVSMDDFDNIDMGALLGNDQGTEEDRETLLALMAHHNTPSPPSTTGIADYIPNGPASTSSTAVLSHPVAVGKMNASVVPTATTSASSPPIPSITSLPQTPITPYVPTLNFAVPATTPASKPATSKASKRKSKASPAANRPVAPLPPSTIQLLPTPPLATAQFTAPPTTGALTAPVITLQQLAANPQLLAAATAGQYGLLPVGPAVLAGLPAGTIPILPAPPTPNTAARPASTPPVQTPPPLNMSQYPLQQLSTATLPSLPVGSPQPPVTSATLSVGANPPTAVPAQLQHPSLGLEDIGVGGYQDELERFLAFPEGDYDFLSQGSPGAAGQG</sequence>
<protein>
    <submittedName>
        <fullName evidence="10">Stress-responsive transcription factor hsf1</fullName>
    </submittedName>
</protein>
<evidence type="ECO:0000313" key="11">
    <source>
        <dbReference type="Proteomes" id="UP001212841"/>
    </source>
</evidence>
<evidence type="ECO:0000256" key="5">
    <source>
        <dbReference type="ARBA" id="ARBA00023163"/>
    </source>
</evidence>
<dbReference type="GO" id="GO:0005634">
    <property type="term" value="C:nucleus"/>
    <property type="evidence" value="ECO:0007669"/>
    <property type="project" value="UniProtKB-SubCell"/>
</dbReference>
<dbReference type="InterPro" id="IPR000232">
    <property type="entry name" value="HSF_DNA-bd"/>
</dbReference>
<comment type="subcellular location">
    <subcellularLocation>
        <location evidence="1">Nucleus</location>
    </subcellularLocation>
</comment>
<dbReference type="PROSITE" id="PS00434">
    <property type="entry name" value="HSF_DOMAIN"/>
    <property type="match status" value="1"/>
</dbReference>
<feature type="non-terminal residue" evidence="10">
    <location>
        <position position="660"/>
    </location>
</feature>
<dbReference type="SUPFAM" id="SSF46785">
    <property type="entry name" value="Winged helix' DNA-binding domain"/>
    <property type="match status" value="1"/>
</dbReference>